<proteinExistence type="predicted"/>
<organism evidence="2 3">
    <name type="scientific">Candidatus Syntrophonatronum acetioxidans</name>
    <dbReference type="NCBI Taxonomy" id="1795816"/>
    <lineage>
        <taxon>Bacteria</taxon>
        <taxon>Bacillati</taxon>
        <taxon>Bacillota</taxon>
        <taxon>Clostridia</taxon>
        <taxon>Eubacteriales</taxon>
        <taxon>Syntrophomonadaceae</taxon>
        <taxon>Candidatus Syntrophonatronum</taxon>
    </lineage>
</organism>
<comment type="caution">
    <text evidence="2">The sequence shown here is derived from an EMBL/GenBank/DDBJ whole genome shotgun (WGS) entry which is preliminary data.</text>
</comment>
<dbReference type="SUPFAM" id="SSF140683">
    <property type="entry name" value="SP0561-like"/>
    <property type="match status" value="1"/>
</dbReference>
<reference evidence="2 3" key="1">
    <citation type="submission" date="2018-08" db="EMBL/GenBank/DDBJ databases">
        <title>The metabolism and importance of syntrophic acetate oxidation coupled to methane or sulfide production in haloalkaline environments.</title>
        <authorList>
            <person name="Timmers P.H.A."/>
            <person name="Vavourakis C.D."/>
            <person name="Sorokin D.Y."/>
            <person name="Sinninghe Damste J.S."/>
            <person name="Muyzer G."/>
            <person name="Stams A.J.M."/>
            <person name="Plugge C.M."/>
        </authorList>
    </citation>
    <scope>NUCLEOTIDE SEQUENCE [LARGE SCALE GENOMIC DNA]</scope>
    <source>
        <strain evidence="2">MSAO_Bac1</strain>
    </source>
</reference>
<accession>A0A424YHQ7</accession>
<dbReference type="InterPro" id="IPR038062">
    <property type="entry name" value="ScdA-like_N_sf"/>
</dbReference>
<dbReference type="InterPro" id="IPR015077">
    <property type="entry name" value="DUF1858"/>
</dbReference>
<sequence>MTITKDMIIADVLKNKPKTAQVFFSMGMQCLGCPTAAGETVKEAAEVHGVDADDLVKKLNEVEDT</sequence>
<protein>
    <submittedName>
        <fullName evidence="2">DUF1858 domain-containing protein</fullName>
    </submittedName>
</protein>
<dbReference type="Pfam" id="PF08984">
    <property type="entry name" value="DUF1858"/>
    <property type="match status" value="1"/>
</dbReference>
<feature type="domain" description="DUF1858" evidence="1">
    <location>
        <begin position="3"/>
        <end position="56"/>
    </location>
</feature>
<gene>
    <name evidence="2" type="ORF">D5R97_01690</name>
</gene>
<dbReference type="Gene3D" id="1.10.3910.10">
    <property type="entry name" value="SP0561-like"/>
    <property type="match status" value="1"/>
</dbReference>
<evidence type="ECO:0000259" key="1">
    <source>
        <dbReference type="Pfam" id="PF08984"/>
    </source>
</evidence>
<dbReference type="InterPro" id="IPR023883">
    <property type="entry name" value="CHP03980_redox-disulphide"/>
</dbReference>
<name>A0A424YHQ7_9FIRM</name>
<dbReference type="NCBIfam" id="TIGR03980">
    <property type="entry name" value="prismane_assoc"/>
    <property type="match status" value="1"/>
</dbReference>
<dbReference type="EMBL" id="QZAA01000055">
    <property type="protein sequence ID" value="RQD77751.1"/>
    <property type="molecule type" value="Genomic_DNA"/>
</dbReference>
<dbReference type="PANTHER" id="PTHR39341">
    <property type="entry name" value="BSL7085 PROTEIN"/>
    <property type="match status" value="1"/>
</dbReference>
<evidence type="ECO:0000313" key="2">
    <source>
        <dbReference type="EMBL" id="RQD77751.1"/>
    </source>
</evidence>
<dbReference type="Proteomes" id="UP000285138">
    <property type="component" value="Unassembled WGS sequence"/>
</dbReference>
<evidence type="ECO:0000313" key="3">
    <source>
        <dbReference type="Proteomes" id="UP000285138"/>
    </source>
</evidence>
<dbReference type="AlphaFoldDB" id="A0A424YHQ7"/>
<dbReference type="PANTHER" id="PTHR39341:SF1">
    <property type="entry name" value="DUF1858 DOMAIN-CONTAINING PROTEIN"/>
    <property type="match status" value="1"/>
</dbReference>